<proteinExistence type="predicted"/>
<feature type="transmembrane region" description="Helical" evidence="1">
    <location>
        <begin position="6"/>
        <end position="28"/>
    </location>
</feature>
<organism evidence="3 4">
    <name type="scientific">Sinomonas halotolerans</name>
    <dbReference type="NCBI Taxonomy" id="1644133"/>
    <lineage>
        <taxon>Bacteria</taxon>
        <taxon>Bacillati</taxon>
        <taxon>Actinomycetota</taxon>
        <taxon>Actinomycetes</taxon>
        <taxon>Micrococcales</taxon>
        <taxon>Micrococcaceae</taxon>
        <taxon>Sinomonas</taxon>
    </lineage>
</organism>
<evidence type="ECO:0000313" key="3">
    <source>
        <dbReference type="EMBL" id="MEN2744660.1"/>
    </source>
</evidence>
<evidence type="ECO:0000313" key="4">
    <source>
        <dbReference type="Proteomes" id="UP001422074"/>
    </source>
</evidence>
<dbReference type="Pfam" id="PF13519">
    <property type="entry name" value="VWA_2"/>
    <property type="match status" value="1"/>
</dbReference>
<dbReference type="SMART" id="SM00327">
    <property type="entry name" value="VWA"/>
    <property type="match status" value="1"/>
</dbReference>
<comment type="caution">
    <text evidence="3">The sequence shown here is derived from an EMBL/GenBank/DDBJ whole genome shotgun (WGS) entry which is preliminary data.</text>
</comment>
<protein>
    <submittedName>
        <fullName evidence="3">VWA domain-containing protein</fullName>
    </submittedName>
</protein>
<dbReference type="RefSeq" id="WP_345884828.1">
    <property type="nucleotide sequence ID" value="NZ_JBDFRB010000006.1"/>
</dbReference>
<name>A0ABU9WZR0_9MICC</name>
<feature type="transmembrane region" description="Helical" evidence="1">
    <location>
        <begin position="298"/>
        <end position="315"/>
    </location>
</feature>
<reference evidence="3 4" key="1">
    <citation type="submission" date="2024-05" db="EMBL/GenBank/DDBJ databases">
        <title>Sinomonas sp. nov., isolated from a waste landfill.</title>
        <authorList>
            <person name="Zhao Y."/>
        </authorList>
    </citation>
    <scope>NUCLEOTIDE SEQUENCE [LARGE SCALE GENOMIC DNA]</scope>
    <source>
        <strain evidence="3 4">CCTCC AB2014300</strain>
    </source>
</reference>
<dbReference type="Gene3D" id="3.40.50.410">
    <property type="entry name" value="von Willebrand factor, type A domain"/>
    <property type="match status" value="1"/>
</dbReference>
<dbReference type="InterPro" id="IPR036465">
    <property type="entry name" value="vWFA_dom_sf"/>
</dbReference>
<keyword evidence="1" id="KW-0812">Transmembrane</keyword>
<dbReference type="Proteomes" id="UP001422074">
    <property type="component" value="Unassembled WGS sequence"/>
</dbReference>
<dbReference type="SUPFAM" id="SSF53300">
    <property type="entry name" value="vWA-like"/>
    <property type="match status" value="1"/>
</dbReference>
<sequence>MTLHPALGAAATLAATVLVLAAFAVPAWRAVRAGRDRRAWILRTALVLCLLTAAWRPGVPGAEAKAAVNEVNVFFAVDLSTSSTAEDYAGAQRLEGMRADIAAIGERLAGAKFALVTFDTRGTVRMPLTSDPSALESAAEVMRPGYWLYSKGSSISAGGEALRERLEASAREAPERPRIVFYLGDGEQTSAEPATALGIDRALVQGGAVLGYGTSSGGRMRENPPFADGSEDFIQDPATDTDALSRIDEAALRTIAEELGVPYAHRAPGDPVDEALAAAAPGQLRATEESGLFGRFEFYWMFALAGFGLALVEIARSARALAQALPTRRRP</sequence>
<keyword evidence="1" id="KW-0472">Membrane</keyword>
<keyword evidence="1" id="KW-1133">Transmembrane helix</keyword>
<feature type="transmembrane region" description="Helical" evidence="1">
    <location>
        <begin position="40"/>
        <end position="58"/>
    </location>
</feature>
<feature type="domain" description="VWFA" evidence="2">
    <location>
        <begin position="72"/>
        <end position="259"/>
    </location>
</feature>
<keyword evidence="4" id="KW-1185">Reference proteome</keyword>
<evidence type="ECO:0000256" key="1">
    <source>
        <dbReference type="SAM" id="Phobius"/>
    </source>
</evidence>
<accession>A0ABU9WZR0</accession>
<dbReference type="InterPro" id="IPR002035">
    <property type="entry name" value="VWF_A"/>
</dbReference>
<dbReference type="EMBL" id="JBDFRB010000006">
    <property type="protein sequence ID" value="MEN2744660.1"/>
    <property type="molecule type" value="Genomic_DNA"/>
</dbReference>
<gene>
    <name evidence="3" type="ORF">ABCQ75_08900</name>
</gene>
<dbReference type="PROSITE" id="PS50234">
    <property type="entry name" value="VWFA"/>
    <property type="match status" value="1"/>
</dbReference>
<evidence type="ECO:0000259" key="2">
    <source>
        <dbReference type="PROSITE" id="PS50234"/>
    </source>
</evidence>